<gene>
    <name evidence="2" type="ORF">ANANG_G00085480</name>
</gene>
<evidence type="ECO:0000313" key="3">
    <source>
        <dbReference type="Proteomes" id="UP001044222"/>
    </source>
</evidence>
<proteinExistence type="predicted"/>
<reference evidence="2" key="1">
    <citation type="submission" date="2021-01" db="EMBL/GenBank/DDBJ databases">
        <title>A chromosome-scale assembly of European eel, Anguilla anguilla.</title>
        <authorList>
            <person name="Henkel C."/>
            <person name="Jong-Raadsen S.A."/>
            <person name="Dufour S."/>
            <person name="Weltzien F.-A."/>
            <person name="Palstra A.P."/>
            <person name="Pelster B."/>
            <person name="Spaink H.P."/>
            <person name="Van Den Thillart G.E."/>
            <person name="Jansen H."/>
            <person name="Zahm M."/>
            <person name="Klopp C."/>
            <person name="Cedric C."/>
            <person name="Louis A."/>
            <person name="Berthelot C."/>
            <person name="Parey E."/>
            <person name="Roest Crollius H."/>
            <person name="Montfort J."/>
            <person name="Robinson-Rechavi M."/>
            <person name="Bucao C."/>
            <person name="Bouchez O."/>
            <person name="Gislard M."/>
            <person name="Lluch J."/>
            <person name="Milhes M."/>
            <person name="Lampietro C."/>
            <person name="Lopez Roques C."/>
            <person name="Donnadieu C."/>
            <person name="Braasch I."/>
            <person name="Desvignes T."/>
            <person name="Postlethwait J."/>
            <person name="Bobe J."/>
            <person name="Guiguen Y."/>
            <person name="Dirks R."/>
        </authorList>
    </citation>
    <scope>NUCLEOTIDE SEQUENCE</scope>
    <source>
        <strain evidence="2">Tag_6206</strain>
        <tissue evidence="2">Liver</tissue>
    </source>
</reference>
<evidence type="ECO:0000256" key="1">
    <source>
        <dbReference type="SAM" id="MobiDB-lite"/>
    </source>
</evidence>
<feature type="compositionally biased region" description="Pro residues" evidence="1">
    <location>
        <begin position="64"/>
        <end position="73"/>
    </location>
</feature>
<name>A0A9D3S0J4_ANGAN</name>
<organism evidence="2 3">
    <name type="scientific">Anguilla anguilla</name>
    <name type="common">European freshwater eel</name>
    <name type="synonym">Muraena anguilla</name>
    <dbReference type="NCBI Taxonomy" id="7936"/>
    <lineage>
        <taxon>Eukaryota</taxon>
        <taxon>Metazoa</taxon>
        <taxon>Chordata</taxon>
        <taxon>Craniata</taxon>
        <taxon>Vertebrata</taxon>
        <taxon>Euteleostomi</taxon>
        <taxon>Actinopterygii</taxon>
        <taxon>Neopterygii</taxon>
        <taxon>Teleostei</taxon>
        <taxon>Anguilliformes</taxon>
        <taxon>Anguillidae</taxon>
        <taxon>Anguilla</taxon>
    </lineage>
</organism>
<dbReference type="AlphaFoldDB" id="A0A9D3S0J4"/>
<evidence type="ECO:0000313" key="2">
    <source>
        <dbReference type="EMBL" id="KAG5850724.1"/>
    </source>
</evidence>
<accession>A0A9D3S0J4</accession>
<feature type="compositionally biased region" description="Acidic residues" evidence="1">
    <location>
        <begin position="27"/>
        <end position="39"/>
    </location>
</feature>
<dbReference type="Proteomes" id="UP001044222">
    <property type="component" value="Unassembled WGS sequence"/>
</dbReference>
<keyword evidence="3" id="KW-1185">Reference proteome</keyword>
<feature type="compositionally biased region" description="Low complexity" evidence="1">
    <location>
        <begin position="132"/>
        <end position="147"/>
    </location>
</feature>
<comment type="caution">
    <text evidence="2">The sequence shown here is derived from an EMBL/GenBank/DDBJ whole genome shotgun (WGS) entry which is preliminary data.</text>
</comment>
<feature type="region of interest" description="Disordered" evidence="1">
    <location>
        <begin position="1"/>
        <end position="168"/>
    </location>
</feature>
<protein>
    <submittedName>
        <fullName evidence="2">Uncharacterized protein</fullName>
    </submittedName>
</protein>
<sequence>MYKKKKLSLPLRSPRRTGAGAEREAEAWEEDEEEEEEEEERRGPGWKSELGAGRARLLMATGSPAPPLLPPLPWVSVSRVRGQGREARSGPARRAAIPAGFPSGGRNRSGGGRRPGVARRGPAALEPRDPRLAALPPAGPCLRAPGRSPHACGSARGRGALHGPAPNP</sequence>
<dbReference type="EMBL" id="JAFIRN010000004">
    <property type="protein sequence ID" value="KAG5850724.1"/>
    <property type="molecule type" value="Genomic_DNA"/>
</dbReference>